<gene>
    <name evidence="1" type="ORF">LTRI10_LOCUS45763</name>
</gene>
<sequence>MILFPLLPVTPPSEYYYGGASSSIPFTWESAPGTANHNMFATSPTALPSFYSFYNESHRRRFRSSAAIRLSNFLFRALIPKTSAARGLRSSGDVEMAAERERRERNCLGWNWGLVGLVLFIFY</sequence>
<evidence type="ECO:0000313" key="2">
    <source>
        <dbReference type="Proteomes" id="UP001497516"/>
    </source>
</evidence>
<dbReference type="Proteomes" id="UP001497516">
    <property type="component" value="Chromosome 8"/>
</dbReference>
<organism evidence="1 2">
    <name type="scientific">Linum trigynum</name>
    <dbReference type="NCBI Taxonomy" id="586398"/>
    <lineage>
        <taxon>Eukaryota</taxon>
        <taxon>Viridiplantae</taxon>
        <taxon>Streptophyta</taxon>
        <taxon>Embryophyta</taxon>
        <taxon>Tracheophyta</taxon>
        <taxon>Spermatophyta</taxon>
        <taxon>Magnoliopsida</taxon>
        <taxon>eudicotyledons</taxon>
        <taxon>Gunneridae</taxon>
        <taxon>Pentapetalae</taxon>
        <taxon>rosids</taxon>
        <taxon>fabids</taxon>
        <taxon>Malpighiales</taxon>
        <taxon>Linaceae</taxon>
        <taxon>Linum</taxon>
    </lineage>
</organism>
<evidence type="ECO:0000313" key="1">
    <source>
        <dbReference type="EMBL" id="CAL1406009.1"/>
    </source>
</evidence>
<reference evidence="1 2" key="1">
    <citation type="submission" date="2024-04" db="EMBL/GenBank/DDBJ databases">
        <authorList>
            <person name="Fracassetti M."/>
        </authorList>
    </citation>
    <scope>NUCLEOTIDE SEQUENCE [LARGE SCALE GENOMIC DNA]</scope>
</reference>
<protein>
    <submittedName>
        <fullName evidence="1">Uncharacterized protein</fullName>
    </submittedName>
</protein>
<name>A0AAV2G5S8_9ROSI</name>
<dbReference type="AlphaFoldDB" id="A0AAV2G5S8"/>
<dbReference type="EMBL" id="OZ034821">
    <property type="protein sequence ID" value="CAL1406009.1"/>
    <property type="molecule type" value="Genomic_DNA"/>
</dbReference>
<proteinExistence type="predicted"/>
<accession>A0AAV2G5S8</accession>
<keyword evidence="2" id="KW-1185">Reference proteome</keyword>